<organism evidence="1 2">
    <name type="scientific">Stylosanthes scabra</name>
    <dbReference type="NCBI Taxonomy" id="79078"/>
    <lineage>
        <taxon>Eukaryota</taxon>
        <taxon>Viridiplantae</taxon>
        <taxon>Streptophyta</taxon>
        <taxon>Embryophyta</taxon>
        <taxon>Tracheophyta</taxon>
        <taxon>Spermatophyta</taxon>
        <taxon>Magnoliopsida</taxon>
        <taxon>eudicotyledons</taxon>
        <taxon>Gunneridae</taxon>
        <taxon>Pentapetalae</taxon>
        <taxon>rosids</taxon>
        <taxon>fabids</taxon>
        <taxon>Fabales</taxon>
        <taxon>Fabaceae</taxon>
        <taxon>Papilionoideae</taxon>
        <taxon>50 kb inversion clade</taxon>
        <taxon>dalbergioids sensu lato</taxon>
        <taxon>Dalbergieae</taxon>
        <taxon>Pterocarpus clade</taxon>
        <taxon>Stylosanthes</taxon>
    </lineage>
</organism>
<accession>A0ABU6S9F5</accession>
<dbReference type="Proteomes" id="UP001341840">
    <property type="component" value="Unassembled WGS sequence"/>
</dbReference>
<protein>
    <submittedName>
        <fullName evidence="1">Nuclear actin-protein involved in chromatin remodeling</fullName>
    </submittedName>
</protein>
<dbReference type="SUPFAM" id="SSF53067">
    <property type="entry name" value="Actin-like ATPase domain"/>
    <property type="match status" value="1"/>
</dbReference>
<name>A0ABU6S9F5_9FABA</name>
<reference evidence="1 2" key="1">
    <citation type="journal article" date="2023" name="Plants (Basel)">
        <title>Bridging the Gap: Combining Genomics and Transcriptomics Approaches to Understand Stylosanthes scabra, an Orphan Legume from the Brazilian Caatinga.</title>
        <authorList>
            <person name="Ferreira-Neto J.R.C."/>
            <person name="da Silva M.D."/>
            <person name="Binneck E."/>
            <person name="de Melo N.F."/>
            <person name="da Silva R.H."/>
            <person name="de Melo A.L.T.M."/>
            <person name="Pandolfi V."/>
            <person name="Bustamante F.O."/>
            <person name="Brasileiro-Vidal A.C."/>
            <person name="Benko-Iseppon A.M."/>
        </authorList>
    </citation>
    <scope>NUCLEOTIDE SEQUENCE [LARGE SCALE GENOMIC DNA]</scope>
    <source>
        <tissue evidence="1">Leaves</tissue>
    </source>
</reference>
<evidence type="ECO:0000313" key="1">
    <source>
        <dbReference type="EMBL" id="MED6132808.1"/>
    </source>
</evidence>
<gene>
    <name evidence="1" type="primary">ARP5_1</name>
    <name evidence="1" type="ORF">PIB30_022272</name>
</gene>
<sequence length="66" mass="7325">MPFISQIGQQSDYNLFGSATPLVIDNGASYFRNGWAGKIKPRVCYFPPIFAFPKVPFSGLLLDLVI</sequence>
<comment type="caution">
    <text evidence="1">The sequence shown here is derived from an EMBL/GenBank/DDBJ whole genome shotgun (WGS) entry which is preliminary data.</text>
</comment>
<evidence type="ECO:0000313" key="2">
    <source>
        <dbReference type="Proteomes" id="UP001341840"/>
    </source>
</evidence>
<dbReference type="InterPro" id="IPR043129">
    <property type="entry name" value="ATPase_NBD"/>
</dbReference>
<dbReference type="Gene3D" id="3.30.420.40">
    <property type="match status" value="1"/>
</dbReference>
<proteinExistence type="predicted"/>
<dbReference type="EMBL" id="JASCZI010060490">
    <property type="protein sequence ID" value="MED6132808.1"/>
    <property type="molecule type" value="Genomic_DNA"/>
</dbReference>
<keyword evidence="2" id="KW-1185">Reference proteome</keyword>